<dbReference type="AlphaFoldDB" id="A0A8C6GNN4"/>
<evidence type="ECO:0000313" key="8">
    <source>
        <dbReference type="Proteomes" id="UP000694415"/>
    </source>
</evidence>
<sequence length="260" mass="27621">MFKLLTDVSEPQTPATAAPGHSPLLGTPRDSSSRPLLPPPAPEQVDTPSSLTGVHPLLFRSATFPMEVGVRAALGLSLTGMSGLSLISPAWFQSLSSSYGVFTYCSWPPGDCWNQSCVTFGSLKDMPSLAWKVSAATLLGGWLLLSISALLLSAWALAPRRLFARRGFGPTPVVQAAAAVSMLVGLLVFPATLASPFAKEICEDSSMYHSGACLLSWGYATAILNMVLTSLLVIRWQVTTVQRAAVPFSSETQRAILVPE</sequence>
<feature type="transmembrane region" description="Helical" evidence="6">
    <location>
        <begin position="173"/>
        <end position="194"/>
    </location>
</feature>
<dbReference type="Proteomes" id="UP000694415">
    <property type="component" value="Unplaced"/>
</dbReference>
<dbReference type="Ensembl" id="ENSMSIT00000011053.1">
    <property type="protein sequence ID" value="ENSMSIP00000008679.1"/>
    <property type="gene ID" value="ENSMSIG00000007716.1"/>
</dbReference>
<name>A0A8C6GNN4_MUSSI</name>
<evidence type="ECO:0000256" key="3">
    <source>
        <dbReference type="ARBA" id="ARBA00022989"/>
    </source>
</evidence>
<dbReference type="PANTHER" id="PTHR12489:SF20">
    <property type="entry name" value="LHFPL TETRASPAN SUBFAMILY MEMBER 7 PROTEIN"/>
    <property type="match status" value="1"/>
</dbReference>
<dbReference type="InterPro" id="IPR019372">
    <property type="entry name" value="LHFPL"/>
</dbReference>
<dbReference type="PANTHER" id="PTHR12489">
    <property type="entry name" value="LIPOMA HMGIC FUSION PARTNER-LIKE PROTEIN"/>
    <property type="match status" value="1"/>
</dbReference>
<feature type="transmembrane region" description="Helical" evidence="6">
    <location>
        <begin position="129"/>
        <end position="152"/>
    </location>
</feature>
<evidence type="ECO:0000256" key="1">
    <source>
        <dbReference type="ARBA" id="ARBA00004141"/>
    </source>
</evidence>
<keyword evidence="8" id="KW-1185">Reference proteome</keyword>
<comment type="subcellular location">
    <subcellularLocation>
        <location evidence="1">Membrane</location>
        <topology evidence="1">Multi-pass membrane protein</topology>
    </subcellularLocation>
</comment>
<proteinExistence type="predicted"/>
<feature type="transmembrane region" description="Helical" evidence="6">
    <location>
        <begin position="214"/>
        <end position="234"/>
    </location>
</feature>
<dbReference type="GO" id="GO:0016020">
    <property type="term" value="C:membrane"/>
    <property type="evidence" value="ECO:0007669"/>
    <property type="project" value="UniProtKB-SubCell"/>
</dbReference>
<keyword evidence="2 6" id="KW-0812">Transmembrane</keyword>
<evidence type="ECO:0000256" key="2">
    <source>
        <dbReference type="ARBA" id="ARBA00022692"/>
    </source>
</evidence>
<evidence type="ECO:0000256" key="4">
    <source>
        <dbReference type="ARBA" id="ARBA00023136"/>
    </source>
</evidence>
<feature type="region of interest" description="Disordered" evidence="5">
    <location>
        <begin position="8"/>
        <end position="49"/>
    </location>
</feature>
<dbReference type="Pfam" id="PF10242">
    <property type="entry name" value="L_HMGIC_fpl"/>
    <property type="match status" value="1"/>
</dbReference>
<dbReference type="GeneTree" id="ENSGT00990000203589"/>
<evidence type="ECO:0000256" key="5">
    <source>
        <dbReference type="SAM" id="MobiDB-lite"/>
    </source>
</evidence>
<keyword evidence="3 6" id="KW-1133">Transmembrane helix</keyword>
<reference evidence="7" key="1">
    <citation type="submission" date="2025-08" db="UniProtKB">
        <authorList>
            <consortium name="Ensembl"/>
        </authorList>
    </citation>
    <scope>IDENTIFICATION</scope>
</reference>
<evidence type="ECO:0008006" key="9">
    <source>
        <dbReference type="Google" id="ProtNLM"/>
    </source>
</evidence>
<reference evidence="7" key="2">
    <citation type="submission" date="2025-09" db="UniProtKB">
        <authorList>
            <consortium name="Ensembl"/>
        </authorList>
    </citation>
    <scope>IDENTIFICATION</scope>
</reference>
<accession>A0A8C6GNN4</accession>
<organism evidence="7 8">
    <name type="scientific">Mus spicilegus</name>
    <name type="common">Mound-building mouse</name>
    <dbReference type="NCBI Taxonomy" id="10103"/>
    <lineage>
        <taxon>Eukaryota</taxon>
        <taxon>Metazoa</taxon>
        <taxon>Chordata</taxon>
        <taxon>Craniata</taxon>
        <taxon>Vertebrata</taxon>
        <taxon>Euteleostomi</taxon>
        <taxon>Mammalia</taxon>
        <taxon>Eutheria</taxon>
        <taxon>Euarchontoglires</taxon>
        <taxon>Glires</taxon>
        <taxon>Rodentia</taxon>
        <taxon>Myomorpha</taxon>
        <taxon>Muroidea</taxon>
        <taxon>Muridae</taxon>
        <taxon>Murinae</taxon>
        <taxon>Mus</taxon>
        <taxon>Mus</taxon>
    </lineage>
</organism>
<protein>
    <recommendedName>
        <fullName evidence="9">Transmembrane protein 211</fullName>
    </recommendedName>
</protein>
<feature type="transmembrane region" description="Helical" evidence="6">
    <location>
        <begin position="68"/>
        <end position="92"/>
    </location>
</feature>
<evidence type="ECO:0000256" key="6">
    <source>
        <dbReference type="SAM" id="Phobius"/>
    </source>
</evidence>
<evidence type="ECO:0000313" key="7">
    <source>
        <dbReference type="Ensembl" id="ENSMSIP00000008679.1"/>
    </source>
</evidence>
<keyword evidence="4 6" id="KW-0472">Membrane</keyword>